<evidence type="ECO:0000313" key="4">
    <source>
        <dbReference type="Proteomes" id="UP001199642"/>
    </source>
</evidence>
<keyword evidence="1" id="KW-1133">Transmembrane helix</keyword>
<organism evidence="3 4">
    <name type="scientific">Microbacterium resistens</name>
    <dbReference type="NCBI Taxonomy" id="156977"/>
    <lineage>
        <taxon>Bacteria</taxon>
        <taxon>Bacillati</taxon>
        <taxon>Actinomycetota</taxon>
        <taxon>Actinomycetes</taxon>
        <taxon>Micrococcales</taxon>
        <taxon>Microbacteriaceae</taxon>
        <taxon>Microbacterium</taxon>
    </lineage>
</organism>
<name>A0ABY3RZE0_9MICO</name>
<reference evidence="3 4" key="1">
    <citation type="submission" date="2023-01" db="EMBL/GenBank/DDBJ databases">
        <title>Characterization of estradiol degrading bacteria Microbacterium sp. MZT7 and reveal degrading genes through genome analysis.</title>
        <authorList>
            <person name="Hao P."/>
            <person name="Gao Y."/>
        </authorList>
    </citation>
    <scope>NUCLEOTIDE SEQUENCE [LARGE SCALE GENOMIC DNA]</scope>
    <source>
        <strain evidence="3 4">MZT7</strain>
    </source>
</reference>
<dbReference type="Proteomes" id="UP001199642">
    <property type="component" value="Chromosome"/>
</dbReference>
<evidence type="ECO:0000259" key="2">
    <source>
        <dbReference type="Pfam" id="PF13828"/>
    </source>
</evidence>
<accession>A0ABY3RZE0</accession>
<keyword evidence="1" id="KW-0812">Transmembrane</keyword>
<gene>
    <name evidence="3" type="ORF">K8F61_03820</name>
</gene>
<evidence type="ECO:0000313" key="3">
    <source>
        <dbReference type="EMBL" id="UGS28441.1"/>
    </source>
</evidence>
<feature type="transmembrane region" description="Helical" evidence="1">
    <location>
        <begin position="6"/>
        <end position="31"/>
    </location>
</feature>
<dbReference type="Pfam" id="PF13828">
    <property type="entry name" value="DUF4190"/>
    <property type="match status" value="1"/>
</dbReference>
<feature type="domain" description="DUF4190" evidence="2">
    <location>
        <begin position="1"/>
        <end position="62"/>
    </location>
</feature>
<dbReference type="InterPro" id="IPR025241">
    <property type="entry name" value="DUF4190"/>
</dbReference>
<dbReference type="EMBL" id="CP082781">
    <property type="protein sequence ID" value="UGS28441.1"/>
    <property type="molecule type" value="Genomic_DNA"/>
</dbReference>
<evidence type="ECO:0000256" key="1">
    <source>
        <dbReference type="SAM" id="Phobius"/>
    </source>
</evidence>
<keyword evidence="4" id="KW-1185">Reference proteome</keyword>
<feature type="transmembrane region" description="Helical" evidence="1">
    <location>
        <begin position="51"/>
        <end position="77"/>
    </location>
</feature>
<protein>
    <submittedName>
        <fullName evidence="3">DUF4190 domain-containing protein</fullName>
    </submittedName>
</protein>
<sequence length="86" mass="8804">MILGIAGLVLIWVVVPLLASIAAVITGHIALGQCKRNPQLGGRGMAIAGLILGYIGVAGLIVIVALSIISFLFFGAFSLSMIPLMS</sequence>
<keyword evidence="1" id="KW-0472">Membrane</keyword>
<proteinExistence type="predicted"/>